<keyword evidence="2" id="KW-0813">Transport</keyword>
<dbReference type="InterPro" id="IPR003593">
    <property type="entry name" value="AAA+_ATPase"/>
</dbReference>
<dbReference type="InterPro" id="IPR015856">
    <property type="entry name" value="ABC_transpr_CbiO/EcfA_su"/>
</dbReference>
<keyword evidence="4 6" id="KW-0067">ATP-binding</keyword>
<reference evidence="6 7" key="1">
    <citation type="submission" date="2019-06" db="EMBL/GenBank/DDBJ databases">
        <title>Sequencing the genomes of 1000 actinobacteria strains.</title>
        <authorList>
            <person name="Klenk H.-P."/>
        </authorList>
    </citation>
    <scope>NUCLEOTIDE SEQUENCE [LARGE SCALE GENOMIC DNA]</scope>
    <source>
        <strain evidence="6 7">DSM 10596</strain>
    </source>
</reference>
<dbReference type="SUPFAM" id="SSF52540">
    <property type="entry name" value="P-loop containing nucleoside triphosphate hydrolases"/>
    <property type="match status" value="1"/>
</dbReference>
<protein>
    <submittedName>
        <fullName evidence="6">Biotin transport system ATP-binding protein</fullName>
    </submittedName>
</protein>
<feature type="domain" description="ABC transporter" evidence="5">
    <location>
        <begin position="11"/>
        <end position="243"/>
    </location>
</feature>
<evidence type="ECO:0000256" key="3">
    <source>
        <dbReference type="ARBA" id="ARBA00022741"/>
    </source>
</evidence>
<proteinExistence type="inferred from homology"/>
<dbReference type="InterPro" id="IPR027417">
    <property type="entry name" value="P-loop_NTPase"/>
</dbReference>
<dbReference type="Pfam" id="PF00005">
    <property type="entry name" value="ABC_tran"/>
    <property type="match status" value="1"/>
</dbReference>
<comment type="similarity">
    <text evidence="1">Belongs to the ABC transporter superfamily.</text>
</comment>
<dbReference type="PROSITE" id="PS50893">
    <property type="entry name" value="ABC_TRANSPORTER_2"/>
    <property type="match status" value="1"/>
</dbReference>
<gene>
    <name evidence="6" type="ORF">FB389_0462</name>
</gene>
<dbReference type="GO" id="GO:0016887">
    <property type="term" value="F:ATP hydrolysis activity"/>
    <property type="evidence" value="ECO:0007669"/>
    <property type="project" value="InterPro"/>
</dbReference>
<dbReference type="InterPro" id="IPR017871">
    <property type="entry name" value="ABC_transporter-like_CS"/>
</dbReference>
<evidence type="ECO:0000256" key="1">
    <source>
        <dbReference type="ARBA" id="ARBA00005417"/>
    </source>
</evidence>
<dbReference type="Gene3D" id="3.40.50.300">
    <property type="entry name" value="P-loop containing nucleotide triphosphate hydrolases"/>
    <property type="match status" value="1"/>
</dbReference>
<dbReference type="EMBL" id="VFNV01000001">
    <property type="protein sequence ID" value="TQK75823.1"/>
    <property type="molecule type" value="Genomic_DNA"/>
</dbReference>
<dbReference type="CDD" id="cd03225">
    <property type="entry name" value="ABC_cobalt_CbiO_domain1"/>
    <property type="match status" value="1"/>
</dbReference>
<comment type="caution">
    <text evidence="6">The sequence shown here is derived from an EMBL/GenBank/DDBJ whole genome shotgun (WGS) entry which is preliminary data.</text>
</comment>
<dbReference type="AlphaFoldDB" id="A0A542SMG5"/>
<dbReference type="RefSeq" id="WP_246043476.1">
    <property type="nucleotide sequence ID" value="NZ_BAAATB010000008.1"/>
</dbReference>
<keyword evidence="7" id="KW-1185">Reference proteome</keyword>
<keyword evidence="3" id="KW-0547">Nucleotide-binding</keyword>
<dbReference type="GO" id="GO:0042626">
    <property type="term" value="F:ATPase-coupled transmembrane transporter activity"/>
    <property type="evidence" value="ECO:0007669"/>
    <property type="project" value="TreeGrafter"/>
</dbReference>
<name>A0A542SMG5_9MICO</name>
<dbReference type="PANTHER" id="PTHR43553:SF24">
    <property type="entry name" value="ENERGY-COUPLING FACTOR TRANSPORTER ATP-BINDING PROTEIN ECFA1"/>
    <property type="match status" value="1"/>
</dbReference>
<dbReference type="InterPro" id="IPR003439">
    <property type="entry name" value="ABC_transporter-like_ATP-bd"/>
</dbReference>
<dbReference type="GO" id="GO:0043190">
    <property type="term" value="C:ATP-binding cassette (ABC) transporter complex"/>
    <property type="evidence" value="ECO:0007669"/>
    <property type="project" value="TreeGrafter"/>
</dbReference>
<organism evidence="6 7">
    <name type="scientific">Rarobacter incanus</name>
    <dbReference type="NCBI Taxonomy" id="153494"/>
    <lineage>
        <taxon>Bacteria</taxon>
        <taxon>Bacillati</taxon>
        <taxon>Actinomycetota</taxon>
        <taxon>Actinomycetes</taxon>
        <taxon>Micrococcales</taxon>
        <taxon>Rarobacteraceae</taxon>
        <taxon>Rarobacter</taxon>
    </lineage>
</organism>
<evidence type="ECO:0000256" key="2">
    <source>
        <dbReference type="ARBA" id="ARBA00022448"/>
    </source>
</evidence>
<evidence type="ECO:0000259" key="5">
    <source>
        <dbReference type="PROSITE" id="PS50893"/>
    </source>
</evidence>
<evidence type="ECO:0000256" key="4">
    <source>
        <dbReference type="ARBA" id="ARBA00022840"/>
    </source>
</evidence>
<dbReference type="Proteomes" id="UP000316181">
    <property type="component" value="Unassembled WGS sequence"/>
</dbReference>
<accession>A0A542SMG5</accession>
<evidence type="ECO:0000313" key="6">
    <source>
        <dbReference type="EMBL" id="TQK75823.1"/>
    </source>
</evidence>
<dbReference type="SMART" id="SM00382">
    <property type="entry name" value="AAA"/>
    <property type="match status" value="1"/>
</dbReference>
<dbReference type="InterPro" id="IPR050095">
    <property type="entry name" value="ECF_ABC_transporter_ATP-bd"/>
</dbReference>
<dbReference type="GO" id="GO:0005524">
    <property type="term" value="F:ATP binding"/>
    <property type="evidence" value="ECO:0007669"/>
    <property type="project" value="UniProtKB-KW"/>
</dbReference>
<dbReference type="PANTHER" id="PTHR43553">
    <property type="entry name" value="HEAVY METAL TRANSPORTER"/>
    <property type="match status" value="1"/>
</dbReference>
<evidence type="ECO:0000313" key="7">
    <source>
        <dbReference type="Proteomes" id="UP000316181"/>
    </source>
</evidence>
<sequence length="252" mass="26700">MSLSDPPGGGITFDGVSVWTQDAAGNRVTPILADVSLSLTAARVAIIGANGSGKTTLAKLVAALVLPNLGRVRVNGVDTTVSAREVIRQVGYLFSDPDAQIIMPTPLEDIALTLRYRGVGRKERDRRALEILDEFRLADHAHQPVQTLSGGQRQLLALAGVLAAEPAVLVCDEPTTRLDLRWRHTIVERLSALPQQVVLVTHDLEAAAACPQGAVIADGRLIATGSGRDCVERYRDLIAAQLAGGSVPEGKP</sequence>
<dbReference type="PROSITE" id="PS00211">
    <property type="entry name" value="ABC_TRANSPORTER_1"/>
    <property type="match status" value="1"/>
</dbReference>